<organism evidence="14 15">
    <name type="scientific">Chitinophaga horti</name>
    <dbReference type="NCBI Taxonomy" id="2920382"/>
    <lineage>
        <taxon>Bacteria</taxon>
        <taxon>Pseudomonadati</taxon>
        <taxon>Bacteroidota</taxon>
        <taxon>Chitinophagia</taxon>
        <taxon>Chitinophagales</taxon>
        <taxon>Chitinophagaceae</taxon>
        <taxon>Chitinophaga</taxon>
    </lineage>
</organism>
<evidence type="ECO:0000256" key="2">
    <source>
        <dbReference type="ARBA" id="ARBA00003213"/>
    </source>
</evidence>
<evidence type="ECO:0000256" key="12">
    <source>
        <dbReference type="RuleBase" id="RU003784"/>
    </source>
</evidence>
<evidence type="ECO:0000256" key="10">
    <source>
        <dbReference type="HAMAP-Rule" id="MF_00185"/>
    </source>
</evidence>
<dbReference type="Proteomes" id="UP001162741">
    <property type="component" value="Chromosome"/>
</dbReference>
<protein>
    <recommendedName>
        <fullName evidence="10">tRNA dimethylallyltransferase</fullName>
        <ecNumber evidence="10">2.5.1.75</ecNumber>
    </recommendedName>
    <alternativeName>
        <fullName evidence="10">Dimethylallyl diphosphate:tRNA dimethylallyltransferase</fullName>
        <shortName evidence="10">DMAPP:tRNA dimethylallyltransferase</shortName>
        <shortName evidence="10">DMATase</shortName>
    </alternativeName>
    <alternativeName>
        <fullName evidence="10">Isopentenyl-diphosphate:tRNA isopentenyltransferase</fullName>
        <shortName evidence="10">IPP transferase</shortName>
        <shortName evidence="10">IPPT</shortName>
        <shortName evidence="10">IPTase</shortName>
    </alternativeName>
</protein>
<dbReference type="Pfam" id="PF01715">
    <property type="entry name" value="IPPT"/>
    <property type="match status" value="1"/>
</dbReference>
<comment type="caution">
    <text evidence="10">Lacks conserved residue(s) required for the propagation of feature annotation.</text>
</comment>
<keyword evidence="4 10" id="KW-0808">Transferase</keyword>
<feature type="region of interest" description="Interaction with substrate tRNA" evidence="10">
    <location>
        <begin position="35"/>
        <end position="38"/>
    </location>
</feature>
<dbReference type="Gene3D" id="3.40.50.300">
    <property type="entry name" value="P-loop containing nucleotide triphosphate hydrolases"/>
    <property type="match status" value="1"/>
</dbReference>
<evidence type="ECO:0000256" key="1">
    <source>
        <dbReference type="ARBA" id="ARBA00001946"/>
    </source>
</evidence>
<dbReference type="NCBIfam" id="TIGR00174">
    <property type="entry name" value="miaA"/>
    <property type="match status" value="1"/>
</dbReference>
<evidence type="ECO:0000256" key="4">
    <source>
        <dbReference type="ARBA" id="ARBA00022679"/>
    </source>
</evidence>
<comment type="subunit">
    <text evidence="10">Monomer.</text>
</comment>
<keyword evidence="8 10" id="KW-0460">Magnesium</keyword>
<feature type="binding site" evidence="10">
    <location>
        <begin position="10"/>
        <end position="17"/>
    </location>
    <ligand>
        <name>ATP</name>
        <dbReference type="ChEBI" id="CHEBI:30616"/>
    </ligand>
</feature>
<dbReference type="GO" id="GO:0052381">
    <property type="term" value="F:tRNA dimethylallyltransferase activity"/>
    <property type="evidence" value="ECO:0007669"/>
    <property type="project" value="UniProtKB-EC"/>
</dbReference>
<dbReference type="HAMAP" id="MF_00185">
    <property type="entry name" value="IPP_trans"/>
    <property type="match status" value="1"/>
</dbReference>
<keyword evidence="6 10" id="KW-0547">Nucleotide-binding</keyword>
<evidence type="ECO:0000256" key="11">
    <source>
        <dbReference type="RuleBase" id="RU003783"/>
    </source>
</evidence>
<dbReference type="PANTHER" id="PTHR11088:SF60">
    <property type="entry name" value="TRNA DIMETHYLALLYLTRANSFERASE"/>
    <property type="match status" value="1"/>
</dbReference>
<reference evidence="14" key="1">
    <citation type="submission" date="2022-10" db="EMBL/GenBank/DDBJ databases">
        <title>Chitinophaga sp. nov., isolated from soil.</title>
        <authorList>
            <person name="Jeon C.O."/>
        </authorList>
    </citation>
    <scope>NUCLEOTIDE SEQUENCE</scope>
    <source>
        <strain evidence="14">R8</strain>
    </source>
</reference>
<dbReference type="EMBL" id="CP107006">
    <property type="protein sequence ID" value="UYQ91117.1"/>
    <property type="molecule type" value="Genomic_DNA"/>
</dbReference>
<evidence type="ECO:0000256" key="8">
    <source>
        <dbReference type="ARBA" id="ARBA00022842"/>
    </source>
</evidence>
<keyword evidence="15" id="KW-1185">Reference proteome</keyword>
<dbReference type="PANTHER" id="PTHR11088">
    <property type="entry name" value="TRNA DIMETHYLALLYLTRANSFERASE"/>
    <property type="match status" value="1"/>
</dbReference>
<comment type="catalytic activity">
    <reaction evidence="9 10 11">
        <text>adenosine(37) in tRNA + dimethylallyl diphosphate = N(6)-dimethylallyladenosine(37) in tRNA + diphosphate</text>
        <dbReference type="Rhea" id="RHEA:26482"/>
        <dbReference type="Rhea" id="RHEA-COMP:10162"/>
        <dbReference type="Rhea" id="RHEA-COMP:10375"/>
        <dbReference type="ChEBI" id="CHEBI:33019"/>
        <dbReference type="ChEBI" id="CHEBI:57623"/>
        <dbReference type="ChEBI" id="CHEBI:74411"/>
        <dbReference type="ChEBI" id="CHEBI:74415"/>
        <dbReference type="EC" id="2.5.1.75"/>
    </reaction>
</comment>
<evidence type="ECO:0000313" key="15">
    <source>
        <dbReference type="Proteomes" id="UP001162741"/>
    </source>
</evidence>
<proteinExistence type="inferred from homology"/>
<evidence type="ECO:0000256" key="6">
    <source>
        <dbReference type="ARBA" id="ARBA00022741"/>
    </source>
</evidence>
<evidence type="ECO:0000256" key="7">
    <source>
        <dbReference type="ARBA" id="ARBA00022840"/>
    </source>
</evidence>
<evidence type="ECO:0000256" key="13">
    <source>
        <dbReference type="RuleBase" id="RU003785"/>
    </source>
</evidence>
<dbReference type="Gene3D" id="1.10.20.140">
    <property type="match status" value="1"/>
</dbReference>
<feature type="site" description="Interaction with substrate tRNA" evidence="10">
    <location>
        <position position="123"/>
    </location>
</feature>
<comment type="cofactor">
    <cofactor evidence="1 10">
        <name>Mg(2+)</name>
        <dbReference type="ChEBI" id="CHEBI:18420"/>
    </cofactor>
</comment>
<evidence type="ECO:0000256" key="9">
    <source>
        <dbReference type="ARBA" id="ARBA00049563"/>
    </source>
</evidence>
<keyword evidence="5 10" id="KW-0819">tRNA processing</keyword>
<dbReference type="RefSeq" id="WP_264279596.1">
    <property type="nucleotide sequence ID" value="NZ_CP107006.1"/>
</dbReference>
<evidence type="ECO:0000313" key="14">
    <source>
        <dbReference type="EMBL" id="UYQ91117.1"/>
    </source>
</evidence>
<comment type="similarity">
    <text evidence="3 10 13">Belongs to the IPP transferase family.</text>
</comment>
<evidence type="ECO:0000256" key="3">
    <source>
        <dbReference type="ARBA" id="ARBA00005842"/>
    </source>
</evidence>
<gene>
    <name evidence="10 14" type="primary">miaA</name>
    <name evidence="14" type="ORF">MKQ68_13540</name>
</gene>
<evidence type="ECO:0000256" key="5">
    <source>
        <dbReference type="ARBA" id="ARBA00022694"/>
    </source>
</evidence>
<feature type="site" description="Interaction with substrate tRNA" evidence="10">
    <location>
        <position position="101"/>
    </location>
</feature>
<dbReference type="EC" id="2.5.1.75" evidence="10"/>
<dbReference type="SUPFAM" id="SSF52540">
    <property type="entry name" value="P-loop containing nucleoside triphosphate hydrolases"/>
    <property type="match status" value="2"/>
</dbReference>
<dbReference type="InterPro" id="IPR018022">
    <property type="entry name" value="IPT"/>
</dbReference>
<keyword evidence="7 10" id="KW-0067">ATP-binding</keyword>
<feature type="binding site" evidence="10">
    <location>
        <begin position="12"/>
        <end position="17"/>
    </location>
    <ligand>
        <name>substrate</name>
    </ligand>
</feature>
<sequence length="302" mass="33812">MSKTVIIITGPTAAGKTALAIKLAQHFQTAVISADSRQCYKEISIGTAKPSPAELMAVPHYFINSHSIREEVNAATFEQLALQYASNIFKGNDTAIMCGGTGLYVRAFCEGMDVIPAIPPQVRDAVRAGYEQNGLTWLQETLQQRDPAFYAVAETQNPARLMRALEVLEATGQSIMVYRTATPQQRNFRIIKIGVTLPKEELHANINRRVDMMIADGLVEEVKSVMDYRKHNALQTVGYTEVFDYLDGNATLAQTAENIKVHTRQYAKRQLTWFRKDPATTWFDARKGEEVLQWVLKQKAGQ</sequence>
<accession>A0ABY6IXI8</accession>
<comment type="function">
    <text evidence="2 10 12">Catalyzes the transfer of a dimethylallyl group onto the adenine at position 37 in tRNAs that read codons beginning with uridine, leading to the formation of N6-(dimethylallyl)adenosine (i(6)A).</text>
</comment>
<dbReference type="InterPro" id="IPR039657">
    <property type="entry name" value="Dimethylallyltransferase"/>
</dbReference>
<name>A0ABY6IXI8_9BACT</name>
<dbReference type="InterPro" id="IPR027417">
    <property type="entry name" value="P-loop_NTPase"/>
</dbReference>